<dbReference type="PIRSF" id="PIRSF006092">
    <property type="entry name" value="GreA_GreB"/>
    <property type="match status" value="1"/>
</dbReference>
<evidence type="ECO:0000259" key="10">
    <source>
        <dbReference type="Pfam" id="PF01272"/>
    </source>
</evidence>
<name>A0ABT3BME1_9BACT</name>
<comment type="similarity">
    <text evidence="1 8 9">Belongs to the GreA/GreB family.</text>
</comment>
<dbReference type="NCBIfam" id="NF001263">
    <property type="entry name" value="PRK00226.1-4"/>
    <property type="match status" value="1"/>
</dbReference>
<comment type="caution">
    <text evidence="12">The sequence shown here is derived from an EMBL/GenBank/DDBJ whole genome shotgun (WGS) entry which is preliminary data.</text>
</comment>
<dbReference type="PANTHER" id="PTHR30437">
    <property type="entry name" value="TRANSCRIPTION ELONGATION FACTOR GREA"/>
    <property type="match status" value="1"/>
</dbReference>
<evidence type="ECO:0000256" key="7">
    <source>
        <dbReference type="ARBA" id="ARBA00030776"/>
    </source>
</evidence>
<dbReference type="Gene3D" id="3.10.50.30">
    <property type="entry name" value="Transcription elongation factor, GreA/GreB, C-terminal domain"/>
    <property type="match status" value="1"/>
</dbReference>
<keyword evidence="8" id="KW-0175">Coiled coil</keyword>
<reference evidence="12 13" key="1">
    <citation type="journal article" date="2020" name="Int. J. Syst. Evol. Microbiol.">
        <title>Ureaplasma miroungigenitalium sp. nov. isolated from northern elephant seals (Mirounga angustirostris) and Ureaplasma zalophigenitalium sp. nov. isolated from California sea lions (Zalophus californianus).</title>
        <authorList>
            <person name="Volokhov D.V."/>
            <person name="Gulland F.M."/>
            <person name="Gao Y."/>
            <person name="Chizhikov V.E."/>
        </authorList>
    </citation>
    <scope>NUCLEOTIDE SEQUENCE [LARGE SCALE GENOMIC DNA]</scope>
    <source>
        <strain evidence="12 13">ES3182-GEN</strain>
    </source>
</reference>
<dbReference type="InterPro" id="IPR028624">
    <property type="entry name" value="Tscrpt_elong_fac_GreA/B"/>
</dbReference>
<feature type="coiled-coil region" evidence="8">
    <location>
        <begin position="47"/>
        <end position="74"/>
    </location>
</feature>
<evidence type="ECO:0000313" key="13">
    <source>
        <dbReference type="Proteomes" id="UP001208245"/>
    </source>
</evidence>
<evidence type="ECO:0000256" key="2">
    <source>
        <dbReference type="ARBA" id="ARBA00013729"/>
    </source>
</evidence>
<dbReference type="InterPro" id="IPR036953">
    <property type="entry name" value="GreA/GreB_C_sf"/>
</dbReference>
<dbReference type="PROSITE" id="PS00829">
    <property type="entry name" value="GREAB_1"/>
    <property type="match status" value="1"/>
</dbReference>
<comment type="function">
    <text evidence="6 8 9">Necessary for efficient RNA polymerase transcription elongation past template-encoded arresting sites. The arresting sites in DNA have the property of trapping a certain fraction of elongating RNA polymerases that pass through, resulting in locked ternary complexes. Cleavage of the nascent transcript by cleavage factors such as GreA or GreB allows the resumption of elongation from the new 3'terminus. GreA releases sequences of 2 to 3 nucleotides.</text>
</comment>
<dbReference type="InterPro" id="IPR018151">
    <property type="entry name" value="TF_GreA/GreB_CS"/>
</dbReference>
<dbReference type="Gene3D" id="1.10.287.180">
    <property type="entry name" value="Transcription elongation factor, GreA/GreB, N-terminal domain"/>
    <property type="match status" value="1"/>
</dbReference>
<organism evidence="12 13">
    <name type="scientific">Ureaplasma miroungigenitalium</name>
    <dbReference type="NCBI Taxonomy" id="1042321"/>
    <lineage>
        <taxon>Bacteria</taxon>
        <taxon>Bacillati</taxon>
        <taxon>Mycoplasmatota</taxon>
        <taxon>Mycoplasmoidales</taxon>
        <taxon>Mycoplasmoidaceae</taxon>
        <taxon>Ureaplasma</taxon>
    </lineage>
</organism>
<evidence type="ECO:0000256" key="5">
    <source>
        <dbReference type="ARBA" id="ARBA00023163"/>
    </source>
</evidence>
<dbReference type="Pfam" id="PF03449">
    <property type="entry name" value="GreA_GreB_N"/>
    <property type="match status" value="1"/>
</dbReference>
<keyword evidence="12" id="KW-0251">Elongation factor</keyword>
<keyword evidence="3 8" id="KW-0805">Transcription regulation</keyword>
<evidence type="ECO:0000313" key="12">
    <source>
        <dbReference type="EMBL" id="MCV3728256.1"/>
    </source>
</evidence>
<dbReference type="PANTHER" id="PTHR30437:SF4">
    <property type="entry name" value="TRANSCRIPTION ELONGATION FACTOR GREA"/>
    <property type="match status" value="1"/>
</dbReference>
<feature type="domain" description="Transcription elongation factor GreA/GreB N-terminal" evidence="11">
    <location>
        <begin position="5"/>
        <end position="71"/>
    </location>
</feature>
<dbReference type="InterPro" id="IPR036805">
    <property type="entry name" value="Tscrpt_elong_fac_GreA/B_N_sf"/>
</dbReference>
<evidence type="ECO:0000256" key="1">
    <source>
        <dbReference type="ARBA" id="ARBA00008213"/>
    </source>
</evidence>
<dbReference type="Proteomes" id="UP001208245">
    <property type="component" value="Unassembled WGS sequence"/>
</dbReference>
<evidence type="ECO:0000259" key="11">
    <source>
        <dbReference type="Pfam" id="PF03449"/>
    </source>
</evidence>
<gene>
    <name evidence="8 12" type="primary">greA</name>
    <name evidence="12" type="ORF">OF376_00430</name>
</gene>
<proteinExistence type="inferred from homology"/>
<dbReference type="NCBIfam" id="TIGR01462">
    <property type="entry name" value="greA"/>
    <property type="match status" value="1"/>
</dbReference>
<dbReference type="GO" id="GO:0003746">
    <property type="term" value="F:translation elongation factor activity"/>
    <property type="evidence" value="ECO:0007669"/>
    <property type="project" value="UniProtKB-KW"/>
</dbReference>
<dbReference type="Pfam" id="PF01272">
    <property type="entry name" value="GreA_GreB"/>
    <property type="match status" value="1"/>
</dbReference>
<evidence type="ECO:0000256" key="3">
    <source>
        <dbReference type="ARBA" id="ARBA00023015"/>
    </source>
</evidence>
<dbReference type="HAMAP" id="MF_00105">
    <property type="entry name" value="GreA_GreB"/>
    <property type="match status" value="1"/>
</dbReference>
<keyword evidence="12" id="KW-0648">Protein biosynthesis</keyword>
<evidence type="ECO:0000256" key="9">
    <source>
        <dbReference type="RuleBase" id="RU000556"/>
    </source>
</evidence>
<dbReference type="InterPro" id="IPR001437">
    <property type="entry name" value="Tscrpt_elong_fac_GreA/B_C"/>
</dbReference>
<sequence>MKHTITKEKERELQQELHDILNIKWPEITRQLQAAREQGDLSENADYDAAKNEQANLNRRKEEIEDILNDYELIDDTKISMDRVSLGNVVRIFNYKTNKEEEYSIVGTIDVDPMKNRISNLSALGKALVGLKVNETVTLHIDNPYKVKVLEIK</sequence>
<dbReference type="InterPro" id="IPR022691">
    <property type="entry name" value="Tscrpt_elong_fac_GreA/B_N"/>
</dbReference>
<dbReference type="SUPFAM" id="SSF46557">
    <property type="entry name" value="GreA transcript cleavage protein, N-terminal domain"/>
    <property type="match status" value="1"/>
</dbReference>
<dbReference type="InterPro" id="IPR023459">
    <property type="entry name" value="Tscrpt_elong_fac_GreA/B_fam"/>
</dbReference>
<keyword evidence="5 8" id="KW-0804">Transcription</keyword>
<dbReference type="EMBL" id="JAOXHL010000001">
    <property type="protein sequence ID" value="MCV3728256.1"/>
    <property type="molecule type" value="Genomic_DNA"/>
</dbReference>
<evidence type="ECO:0000256" key="8">
    <source>
        <dbReference type="HAMAP-Rule" id="MF_00105"/>
    </source>
</evidence>
<feature type="domain" description="Transcription elongation factor GreA/GreB C-terminal" evidence="10">
    <location>
        <begin position="82"/>
        <end position="153"/>
    </location>
</feature>
<protein>
    <recommendedName>
        <fullName evidence="2 8">Transcription elongation factor GreA</fullName>
    </recommendedName>
    <alternativeName>
        <fullName evidence="7 8">Transcript cleavage factor GreA</fullName>
    </alternativeName>
</protein>
<keyword evidence="4 8" id="KW-0238">DNA-binding</keyword>
<evidence type="ECO:0000256" key="6">
    <source>
        <dbReference type="ARBA" id="ARBA00024916"/>
    </source>
</evidence>
<dbReference type="RefSeq" id="WP_263821586.1">
    <property type="nucleotide sequence ID" value="NZ_JAOXHK010000001.1"/>
</dbReference>
<dbReference type="InterPro" id="IPR006359">
    <property type="entry name" value="Tscrpt_elong_fac_GreA"/>
</dbReference>
<evidence type="ECO:0000256" key="4">
    <source>
        <dbReference type="ARBA" id="ARBA00023125"/>
    </source>
</evidence>
<accession>A0ABT3BME1</accession>
<keyword evidence="13" id="KW-1185">Reference proteome</keyword>
<dbReference type="SUPFAM" id="SSF54534">
    <property type="entry name" value="FKBP-like"/>
    <property type="match status" value="1"/>
</dbReference>